<keyword evidence="2" id="KW-1185">Reference proteome</keyword>
<reference evidence="1 2" key="1">
    <citation type="submission" date="2015-03" db="EMBL/GenBank/DDBJ databases">
        <title>Draft Genome Sequence of Burkholderia andropogonis type strain ICMP2807, isolated from Sorghum bicolor.</title>
        <authorList>
            <person name="Lopes-Santos L."/>
            <person name="Castro D.B."/>
            <person name="Ottoboni L.M."/>
            <person name="Park D."/>
            <person name="Weirc B.S."/>
            <person name="Destefano S.A."/>
        </authorList>
    </citation>
    <scope>NUCLEOTIDE SEQUENCE [LARGE SCALE GENOMIC DNA]</scope>
    <source>
        <strain evidence="1 2">ICMP2807</strain>
    </source>
</reference>
<protein>
    <submittedName>
        <fullName evidence="1">Uncharacterized protein</fullName>
    </submittedName>
</protein>
<evidence type="ECO:0000313" key="1">
    <source>
        <dbReference type="EMBL" id="KKB61451.1"/>
    </source>
</evidence>
<name>A0A0F5JUD0_9BURK</name>
<dbReference type="EMBL" id="LAQU01000042">
    <property type="protein sequence ID" value="KKB61451.1"/>
    <property type="molecule type" value="Genomic_DNA"/>
</dbReference>
<dbReference type="Proteomes" id="UP000033618">
    <property type="component" value="Unassembled WGS sequence"/>
</dbReference>
<comment type="caution">
    <text evidence="1">The sequence shown here is derived from an EMBL/GenBank/DDBJ whole genome shotgun (WGS) entry which is preliminary data.</text>
</comment>
<dbReference type="STRING" id="28092.WM40_23150"/>
<dbReference type="AlphaFoldDB" id="A0A0F5JUD0"/>
<evidence type="ECO:0000313" key="2">
    <source>
        <dbReference type="Proteomes" id="UP000033618"/>
    </source>
</evidence>
<accession>A0A0F5JUD0</accession>
<sequence>MAAISDARQHDVSEDETRRFHIERAIGQQARMFNLDPYRYLLRLGVDDPAERERLSDAYDREAAQELGMTLEEYRKPTAAH</sequence>
<gene>
    <name evidence="1" type="ORF">WM40_23150</name>
</gene>
<proteinExistence type="predicted"/>
<organism evidence="1 2">
    <name type="scientific">Robbsia andropogonis</name>
    <dbReference type="NCBI Taxonomy" id="28092"/>
    <lineage>
        <taxon>Bacteria</taxon>
        <taxon>Pseudomonadati</taxon>
        <taxon>Pseudomonadota</taxon>
        <taxon>Betaproteobacteria</taxon>
        <taxon>Burkholderiales</taxon>
        <taxon>Burkholderiaceae</taxon>
        <taxon>Robbsia</taxon>
    </lineage>
</organism>
<dbReference type="Pfam" id="PF19925">
    <property type="entry name" value="DUF6388"/>
    <property type="match status" value="1"/>
</dbReference>
<dbReference type="PATRIC" id="fig|28092.6.peg.5439"/>
<dbReference type="InterPro" id="IPR045662">
    <property type="entry name" value="DUF6388"/>
</dbReference>